<feature type="region of interest" description="Disordered" evidence="1">
    <location>
        <begin position="1"/>
        <end position="86"/>
    </location>
</feature>
<evidence type="ECO:0000313" key="3">
    <source>
        <dbReference type="Proteomes" id="UP001619887"/>
    </source>
</evidence>
<reference evidence="2 3" key="1">
    <citation type="journal article" date="2022" name="G3 (Bethesda)">
        <title>Evaluating Illumina-, Nanopore-, and PacBio-based genome assembly strategies with the bald notothen, Trematomus borchgrevinki.</title>
        <authorList>
            <person name="Rayamajhi N."/>
            <person name="Cheng C.C."/>
            <person name="Catchen J.M."/>
        </authorList>
    </citation>
    <scope>NUCLEOTIDE SEQUENCE [LARGE SCALE GENOMIC DNA]</scope>
    <source>
        <strain evidence="2">AGRC-2024</strain>
    </source>
</reference>
<feature type="region of interest" description="Disordered" evidence="1">
    <location>
        <begin position="133"/>
        <end position="173"/>
    </location>
</feature>
<comment type="caution">
    <text evidence="2">The sequence shown here is derived from an EMBL/GenBank/DDBJ whole genome shotgun (WGS) entry which is preliminary data.</text>
</comment>
<proteinExistence type="predicted"/>
<keyword evidence="3" id="KW-1185">Reference proteome</keyword>
<feature type="compositionally biased region" description="Polar residues" evidence="1">
    <location>
        <begin position="37"/>
        <end position="46"/>
    </location>
</feature>
<gene>
    <name evidence="2" type="ORF">OYC64_012744</name>
</gene>
<evidence type="ECO:0000256" key="1">
    <source>
        <dbReference type="SAM" id="MobiDB-lite"/>
    </source>
</evidence>
<dbReference type="EMBL" id="JBIYXZ010002081">
    <property type="protein sequence ID" value="KAL3050780.1"/>
    <property type="molecule type" value="Genomic_DNA"/>
</dbReference>
<accession>A0ABD2GAM9</accession>
<reference evidence="2 3" key="2">
    <citation type="journal article" date="2024" name="G3 (Bethesda)">
        <title>The genome of the cryopelagic Antarctic bald notothen, Trematomus borchgrevinki.</title>
        <authorList>
            <person name="Rayamajhi N."/>
            <person name="Rivera-Colon A.G."/>
            <person name="Minhas B.F."/>
            <person name="Cheng C.C."/>
            <person name="Catchen J.M."/>
        </authorList>
    </citation>
    <scope>NUCLEOTIDE SEQUENCE [LARGE SCALE GENOMIC DNA]</scope>
    <source>
        <strain evidence="2">AGRC-2024</strain>
    </source>
</reference>
<protein>
    <submittedName>
        <fullName evidence="2">Uncharacterized protein</fullName>
    </submittedName>
</protein>
<organism evidence="2 3">
    <name type="scientific">Pagothenia borchgrevinki</name>
    <name type="common">Bald rockcod</name>
    <name type="synonym">Trematomus borchgrevinki</name>
    <dbReference type="NCBI Taxonomy" id="8213"/>
    <lineage>
        <taxon>Eukaryota</taxon>
        <taxon>Metazoa</taxon>
        <taxon>Chordata</taxon>
        <taxon>Craniata</taxon>
        <taxon>Vertebrata</taxon>
        <taxon>Euteleostomi</taxon>
        <taxon>Actinopterygii</taxon>
        <taxon>Neopterygii</taxon>
        <taxon>Teleostei</taxon>
        <taxon>Neoteleostei</taxon>
        <taxon>Acanthomorphata</taxon>
        <taxon>Eupercaria</taxon>
        <taxon>Perciformes</taxon>
        <taxon>Notothenioidei</taxon>
        <taxon>Nototheniidae</taxon>
        <taxon>Pagothenia</taxon>
    </lineage>
</organism>
<name>A0ABD2GAM9_PAGBO</name>
<evidence type="ECO:0000313" key="2">
    <source>
        <dbReference type="EMBL" id="KAL3050780.1"/>
    </source>
</evidence>
<feature type="compositionally biased region" description="Basic and acidic residues" evidence="1">
    <location>
        <begin position="1"/>
        <end position="10"/>
    </location>
</feature>
<dbReference type="AlphaFoldDB" id="A0ABD2GAM9"/>
<dbReference type="Proteomes" id="UP001619887">
    <property type="component" value="Unassembled WGS sequence"/>
</dbReference>
<sequence>MTSHPPDGRGLHPPYDRGPPPTSRRGLHPPYTLRTAGGSTLRTPSGRQGAPPTVQQGAPPSVPPPYSRGIHPLSFPAEEEESSLHRCTSSSELRTLFLQFLVLQPPGGRESFGRRETSVPRQVSTAAARSLELFPGQETRGLPGNSSREPGRKPRGAAAKTRCLPTREKFINH</sequence>